<reference evidence="2 3" key="1">
    <citation type="submission" date="2016-11" db="EMBL/GenBank/DDBJ databases">
        <authorList>
            <person name="Jaros S."/>
            <person name="Januszkiewicz K."/>
            <person name="Wedrychowicz H."/>
        </authorList>
    </citation>
    <scope>NUCLEOTIDE SEQUENCE [LARGE SCALE GENOMIC DNA]</scope>
    <source>
        <strain evidence="2 3">DSM 10502</strain>
    </source>
</reference>
<gene>
    <name evidence="2" type="ORF">SAMN02745190_02131</name>
</gene>
<dbReference type="Proteomes" id="UP000184404">
    <property type="component" value="Unassembled WGS sequence"/>
</dbReference>
<sequence length="467" mass="50412">MNMIKEKLSRAAVLCVLLIFVMQATVLAAAKPTLSNIRFGSGVERDRIVFDFGNTGTPSYDVKEEMGGLRVILTFAKLEDAMLIKPPVRSSLISKVEYKKTEQGLKVIIDLKEAAEHEVKALKKPSRIYINFSKQYEREERREPAPGLELTTYRRKDGRGLLTAYLLDVDMKQYKLSPVLANGEVVGRDTVSGMSDSVNAAAAVNASYFAKSGEILGMLRINGTVVGTTYFTRSALGIKPSGAAFVAPVYYDGKVTIGNVTQQVSGVNSERGENGLVIYNRYYDTTTGTNAYGREFIVRNGRVADIRQSNSPIPKNGYVISVHGTSRNAFAKVRIGDPVTFTEDLGAQWGNVPTIIGAGPTLVKNGEVNVTSEDFPGDITRGRAPRTGAAVLKNGHMLLAVVDGRQESSIGCTLEEFAELLVKFGAQQAVNFDGGGSSEMVVGGEILNSPSDGSERKVGSALAVFKK</sequence>
<dbReference type="STRING" id="1123243.SAMN02745190_02131"/>
<name>A0A1M4ZVG7_9FIRM</name>
<dbReference type="OrthoDB" id="9816453at2"/>
<dbReference type="Pfam" id="PF09992">
    <property type="entry name" value="NAGPA"/>
    <property type="match status" value="1"/>
</dbReference>
<organism evidence="2 3">
    <name type="scientific">Schwartzia succinivorans DSM 10502</name>
    <dbReference type="NCBI Taxonomy" id="1123243"/>
    <lineage>
        <taxon>Bacteria</taxon>
        <taxon>Bacillati</taxon>
        <taxon>Bacillota</taxon>
        <taxon>Negativicutes</taxon>
        <taxon>Selenomonadales</taxon>
        <taxon>Selenomonadaceae</taxon>
        <taxon>Schwartzia</taxon>
    </lineage>
</organism>
<dbReference type="Gene3D" id="2.60.40.3500">
    <property type="match status" value="1"/>
</dbReference>
<dbReference type="PANTHER" id="PTHR40446">
    <property type="entry name" value="N-ACETYLGLUCOSAMINE-1-PHOSPHODIESTER ALPHA-N-ACETYLGLUCOSAMINIDASE"/>
    <property type="match status" value="1"/>
</dbReference>
<dbReference type="PANTHER" id="PTHR40446:SF2">
    <property type="entry name" value="N-ACETYLGLUCOSAMINE-1-PHOSPHODIESTER ALPHA-N-ACETYLGLUCOSAMINIDASE"/>
    <property type="match status" value="1"/>
</dbReference>
<accession>A0A1M4ZVG7</accession>
<keyword evidence="3" id="KW-1185">Reference proteome</keyword>
<evidence type="ECO:0000313" key="2">
    <source>
        <dbReference type="EMBL" id="SHF21965.1"/>
    </source>
</evidence>
<evidence type="ECO:0000259" key="1">
    <source>
        <dbReference type="Pfam" id="PF09992"/>
    </source>
</evidence>
<evidence type="ECO:0000313" key="3">
    <source>
        <dbReference type="Proteomes" id="UP000184404"/>
    </source>
</evidence>
<protein>
    <recommendedName>
        <fullName evidence="1">Phosphodiester glycosidase domain-containing protein</fullName>
    </recommendedName>
</protein>
<feature type="domain" description="Phosphodiester glycosidase" evidence="1">
    <location>
        <begin position="293"/>
        <end position="465"/>
    </location>
</feature>
<dbReference type="InterPro" id="IPR018711">
    <property type="entry name" value="NAGPA"/>
</dbReference>
<proteinExistence type="predicted"/>
<dbReference type="AlphaFoldDB" id="A0A1M4ZVG7"/>
<dbReference type="EMBL" id="FQUG01000009">
    <property type="protein sequence ID" value="SHF21965.1"/>
    <property type="molecule type" value="Genomic_DNA"/>
</dbReference>